<dbReference type="Proteomes" id="UP000799771">
    <property type="component" value="Unassembled WGS sequence"/>
</dbReference>
<proteinExistence type="predicted"/>
<keyword evidence="2" id="KW-1185">Reference proteome</keyword>
<dbReference type="RefSeq" id="XP_033528050.1">
    <property type="nucleotide sequence ID" value="XM_033669973.1"/>
</dbReference>
<evidence type="ECO:0000313" key="2">
    <source>
        <dbReference type="Proteomes" id="UP000799771"/>
    </source>
</evidence>
<reference evidence="1" key="1">
    <citation type="journal article" date="2020" name="Stud. Mycol.">
        <title>101 Dothideomycetes genomes: a test case for predicting lifestyles and emergence of pathogens.</title>
        <authorList>
            <person name="Haridas S."/>
            <person name="Albert R."/>
            <person name="Binder M."/>
            <person name="Bloem J."/>
            <person name="Labutti K."/>
            <person name="Salamov A."/>
            <person name="Andreopoulos B."/>
            <person name="Baker S."/>
            <person name="Barry K."/>
            <person name="Bills G."/>
            <person name="Bluhm B."/>
            <person name="Cannon C."/>
            <person name="Castanera R."/>
            <person name="Culley D."/>
            <person name="Daum C."/>
            <person name="Ezra D."/>
            <person name="Gonzalez J."/>
            <person name="Henrissat B."/>
            <person name="Kuo A."/>
            <person name="Liang C."/>
            <person name="Lipzen A."/>
            <person name="Lutzoni F."/>
            <person name="Magnuson J."/>
            <person name="Mondo S."/>
            <person name="Nolan M."/>
            <person name="Ohm R."/>
            <person name="Pangilinan J."/>
            <person name="Park H.-J."/>
            <person name="Ramirez L."/>
            <person name="Alfaro M."/>
            <person name="Sun H."/>
            <person name="Tritt A."/>
            <person name="Yoshinaga Y."/>
            <person name="Zwiers L.-H."/>
            <person name="Turgeon B."/>
            <person name="Goodwin S."/>
            <person name="Spatafora J."/>
            <person name="Crous P."/>
            <person name="Grigoriev I."/>
        </authorList>
    </citation>
    <scope>NUCLEOTIDE SEQUENCE</scope>
    <source>
        <strain evidence="1">CBS 119687</strain>
    </source>
</reference>
<dbReference type="AlphaFoldDB" id="A0A6A6AR25"/>
<dbReference type="EMBL" id="ML977498">
    <property type="protein sequence ID" value="KAF2133663.1"/>
    <property type="molecule type" value="Genomic_DNA"/>
</dbReference>
<protein>
    <submittedName>
        <fullName evidence="1">Uncharacterized protein</fullName>
    </submittedName>
</protein>
<sequence>MIDNTFLKSLPEIFKVEYANGFNSINNKFYLTNGFSKKKLKLSNEITRVSIVEVLSEEMLNSCEANLNRVMYFGHTWSPVSILHVLGLNDEEHTNELLKAIVDLEHALDQPDLTKDLMLKATASTTATRDGKLRAPLPIGKLGEYRILPNLNGDKLKQA</sequence>
<organism evidence="1 2">
    <name type="scientific">Dothidotthia symphoricarpi CBS 119687</name>
    <dbReference type="NCBI Taxonomy" id="1392245"/>
    <lineage>
        <taxon>Eukaryota</taxon>
        <taxon>Fungi</taxon>
        <taxon>Dikarya</taxon>
        <taxon>Ascomycota</taxon>
        <taxon>Pezizomycotina</taxon>
        <taxon>Dothideomycetes</taxon>
        <taxon>Pleosporomycetidae</taxon>
        <taxon>Pleosporales</taxon>
        <taxon>Dothidotthiaceae</taxon>
        <taxon>Dothidotthia</taxon>
    </lineage>
</organism>
<name>A0A6A6AR25_9PLEO</name>
<dbReference type="OrthoDB" id="197068at2759"/>
<gene>
    <name evidence="1" type="ORF">P153DRAFT_380855</name>
</gene>
<accession>A0A6A6AR25</accession>
<dbReference type="GeneID" id="54410405"/>
<evidence type="ECO:0000313" key="1">
    <source>
        <dbReference type="EMBL" id="KAF2133663.1"/>
    </source>
</evidence>